<evidence type="ECO:0000313" key="2">
    <source>
        <dbReference type="Proteomes" id="UP000189796"/>
    </source>
</evidence>
<proteinExistence type="predicted"/>
<evidence type="ECO:0000313" key="1">
    <source>
        <dbReference type="EMBL" id="SHH05427.1"/>
    </source>
</evidence>
<name>A0A1M5PTX5_9BRAD</name>
<sequence>MTRPDPISTSPLAKQAFDIIQHLDKLVGPAEAQMWMLRGNELLGGDNPVAAIKDRRLPDVRKAVRAVAMEKGLFAEPFLPPSQRK</sequence>
<gene>
    <name evidence="1" type="ORF">SAMN05443248_3515</name>
</gene>
<organism evidence="1 2">
    <name type="scientific">Bradyrhizobium erythrophlei</name>
    <dbReference type="NCBI Taxonomy" id="1437360"/>
    <lineage>
        <taxon>Bacteria</taxon>
        <taxon>Pseudomonadati</taxon>
        <taxon>Pseudomonadota</taxon>
        <taxon>Alphaproteobacteria</taxon>
        <taxon>Hyphomicrobiales</taxon>
        <taxon>Nitrobacteraceae</taxon>
        <taxon>Bradyrhizobium</taxon>
    </lineage>
</organism>
<accession>A0A1M5PTX5</accession>
<protein>
    <recommendedName>
        <fullName evidence="3">Antitoxin Xre/MbcA/ParS-like toxin-binding domain-containing protein</fullName>
    </recommendedName>
</protein>
<evidence type="ECO:0008006" key="3">
    <source>
        <dbReference type="Google" id="ProtNLM"/>
    </source>
</evidence>
<dbReference type="Proteomes" id="UP000189796">
    <property type="component" value="Chromosome I"/>
</dbReference>
<dbReference type="RefSeq" id="WP_079602499.1">
    <property type="nucleotide sequence ID" value="NZ_LT670817.1"/>
</dbReference>
<reference evidence="1 2" key="1">
    <citation type="submission" date="2016-11" db="EMBL/GenBank/DDBJ databases">
        <authorList>
            <person name="Jaros S."/>
            <person name="Januszkiewicz K."/>
            <person name="Wedrychowicz H."/>
        </authorList>
    </citation>
    <scope>NUCLEOTIDE SEQUENCE [LARGE SCALE GENOMIC DNA]</scope>
    <source>
        <strain evidence="1 2">GAS138</strain>
    </source>
</reference>
<dbReference type="EMBL" id="LT670817">
    <property type="protein sequence ID" value="SHH05427.1"/>
    <property type="molecule type" value="Genomic_DNA"/>
</dbReference>
<dbReference type="OrthoDB" id="7579205at2"/>
<dbReference type="AlphaFoldDB" id="A0A1M5PTX5"/>